<accession>A0A1G7WQM6</accession>
<dbReference type="PIRSF" id="PIRSF000549">
    <property type="entry name" value="Ser_prot_kin"/>
    <property type="match status" value="1"/>
</dbReference>
<keyword evidence="3" id="KW-1185">Reference proteome</keyword>
<organism evidence="2 3">
    <name type="scientific">Vibrio xiamenensis</name>
    <dbReference type="NCBI Taxonomy" id="861298"/>
    <lineage>
        <taxon>Bacteria</taxon>
        <taxon>Pseudomonadati</taxon>
        <taxon>Pseudomonadota</taxon>
        <taxon>Gammaproteobacteria</taxon>
        <taxon>Vibrionales</taxon>
        <taxon>Vibrionaceae</taxon>
        <taxon>Vibrio</taxon>
    </lineage>
</organism>
<dbReference type="InterPro" id="IPR010650">
    <property type="entry name" value="PrkA_C"/>
</dbReference>
<protein>
    <submittedName>
        <fullName evidence="2">Putative serine protein kinase, PrkA</fullName>
    </submittedName>
</protein>
<dbReference type="Pfam" id="PF06798">
    <property type="entry name" value="PrkA"/>
    <property type="match status" value="1"/>
</dbReference>
<dbReference type="STRING" id="861298.SAMN04488136_102110"/>
<dbReference type="Proteomes" id="UP000198854">
    <property type="component" value="Unassembled WGS sequence"/>
</dbReference>
<dbReference type="OrthoDB" id="9761914at2"/>
<evidence type="ECO:0000313" key="3">
    <source>
        <dbReference type="Proteomes" id="UP000198854"/>
    </source>
</evidence>
<dbReference type="Gene3D" id="3.40.50.300">
    <property type="entry name" value="P-loop containing nucleotide triphosphate hydrolases"/>
    <property type="match status" value="1"/>
</dbReference>
<sequence length="644" mass="74231">MSIFDHFQARYEAAKDEELTLQEFLTLCKDDKSAYANAAERLLMAIGEPEHIDTAKNSRLSRIFSNRVISRYETFKDFYGMEEAIEQIVSYLKHAAQGLEERKQILYLLGPVGGGKSSLAEKLKALMQQVPIYVLTANGKRSPVNDHPFCLFDVNEDGELLKQEYGIDKRYLRSIMSPWAAKRLHEFGGDISKFKVVKVRPSILDQVAIAKTEPGDENNQDISSLVGKVDIRMLEHYSQDDPDAYSYSGALCKANQGVMEFVEMFKAPIKVLHPLLTATQEGNYNGTEGLSALPFDGMILAHSNESEWQTFKNNKNNEAFLDRVYIVKVPYCLRVSEEVKIYQKLLDHSELSHAPCSPSTLDLLSQFSILSRLKDPENSSIYSKMRVYDGETLKDTDPKAKSYQEYRDYAGVDEGMSGLSTRFAFKILSRVFNFDQTEVAANPVHLFYVIEQQIEREQFPQDTTERYLEFLKGYLVPRYVEFIGKEIQTAYLESYSEYGQNIFDRYVTYADFWIQDQEYRDPETGQLFDRSALNSELEKIEKTAGISNPKDFRNEIVNFVLRARANNSGKNPVWTSYEKLRTVIEKKMFSNTEELLPVISFNTKTSSEDQRKHDDFVARMMEKGYTEKQVRLLSEWYLRVRKSS</sequence>
<dbReference type="RefSeq" id="WP_093269059.1">
    <property type="nucleotide sequence ID" value="NZ_FNDD01000002.1"/>
</dbReference>
<feature type="domain" description="PrkA AAA" evidence="1">
    <location>
        <begin position="19"/>
        <end position="380"/>
    </location>
</feature>
<dbReference type="AlphaFoldDB" id="A0A1G7WQM6"/>
<gene>
    <name evidence="2" type="ORF">SAMN04488136_102110</name>
</gene>
<dbReference type="InterPro" id="IPR016230">
    <property type="entry name" value="PrkA/YeaG"/>
</dbReference>
<dbReference type="NCBIfam" id="NF011999">
    <property type="entry name" value="PRK15455.1"/>
    <property type="match status" value="1"/>
</dbReference>
<reference evidence="3" key="1">
    <citation type="submission" date="2016-10" db="EMBL/GenBank/DDBJ databases">
        <authorList>
            <person name="Varghese N."/>
            <person name="Submissions S."/>
        </authorList>
    </citation>
    <scope>NUCLEOTIDE SEQUENCE [LARGE SCALE GENOMIC DNA]</scope>
    <source>
        <strain evidence="3">CGMCC 1.10228</strain>
    </source>
</reference>
<keyword evidence="2" id="KW-0418">Kinase</keyword>
<dbReference type="InterPro" id="IPR057741">
    <property type="entry name" value="YeaG"/>
</dbReference>
<dbReference type="Pfam" id="PF08298">
    <property type="entry name" value="AAA_PrkA"/>
    <property type="match status" value="1"/>
</dbReference>
<evidence type="ECO:0000259" key="1">
    <source>
        <dbReference type="SMART" id="SM00763"/>
    </source>
</evidence>
<dbReference type="SMART" id="SM00763">
    <property type="entry name" value="AAA_PrkA"/>
    <property type="match status" value="1"/>
</dbReference>
<evidence type="ECO:0000313" key="2">
    <source>
        <dbReference type="EMBL" id="SDG74194.1"/>
    </source>
</evidence>
<dbReference type="InterPro" id="IPR013153">
    <property type="entry name" value="Prk_AAA"/>
</dbReference>
<dbReference type="InterPro" id="IPR027417">
    <property type="entry name" value="P-loop_NTPase"/>
</dbReference>
<dbReference type="PANTHER" id="PTHR30267:SF2">
    <property type="entry name" value="PROTEIN PRKA"/>
    <property type="match status" value="1"/>
</dbReference>
<proteinExistence type="predicted"/>
<dbReference type="EMBL" id="FNDD01000002">
    <property type="protein sequence ID" value="SDG74194.1"/>
    <property type="molecule type" value="Genomic_DNA"/>
</dbReference>
<name>A0A1G7WQM6_9VIBR</name>
<keyword evidence="2" id="KW-0808">Transferase</keyword>
<dbReference type="GO" id="GO:0004672">
    <property type="term" value="F:protein kinase activity"/>
    <property type="evidence" value="ECO:0007669"/>
    <property type="project" value="InterPro"/>
</dbReference>
<dbReference type="SUPFAM" id="SSF52540">
    <property type="entry name" value="P-loop containing nucleoside triphosphate hydrolases"/>
    <property type="match status" value="1"/>
</dbReference>
<dbReference type="PANTHER" id="PTHR30267">
    <property type="entry name" value="PROTEIN KINASE PRKA"/>
    <property type="match status" value="1"/>
</dbReference>